<evidence type="ECO:0000256" key="1">
    <source>
        <dbReference type="SAM" id="Phobius"/>
    </source>
</evidence>
<accession>A0A177MYT4</accession>
<reference evidence="2 3" key="1">
    <citation type="submission" date="2016-03" db="EMBL/GenBank/DDBJ databases">
        <authorList>
            <person name="Ploux O."/>
        </authorList>
    </citation>
    <scope>NUCLEOTIDE SEQUENCE [LARGE SCALE GENOMIC DNA]</scope>
    <source>
        <strain evidence="2 3">R-45370</strain>
    </source>
</reference>
<evidence type="ECO:0000313" key="3">
    <source>
        <dbReference type="Proteomes" id="UP000078476"/>
    </source>
</evidence>
<proteinExistence type="predicted"/>
<dbReference type="AlphaFoldDB" id="A0A177MYT4"/>
<keyword evidence="1" id="KW-0812">Transmembrane</keyword>
<comment type="caution">
    <text evidence="2">The sequence shown here is derived from an EMBL/GenBank/DDBJ whole genome shotgun (WGS) entry which is preliminary data.</text>
</comment>
<name>A0A177MYT4_9GAMM</name>
<dbReference type="STRING" id="980561.A1359_15930"/>
<keyword evidence="1" id="KW-1133">Transmembrane helix</keyword>
<keyword evidence="1" id="KW-0472">Membrane</keyword>
<evidence type="ECO:0000313" key="2">
    <source>
        <dbReference type="EMBL" id="OAI10745.1"/>
    </source>
</evidence>
<dbReference type="EMBL" id="LUUI01000150">
    <property type="protein sequence ID" value="OAI10745.1"/>
    <property type="molecule type" value="Genomic_DNA"/>
</dbReference>
<gene>
    <name evidence="2" type="ORF">A1359_15930</name>
</gene>
<dbReference type="RefSeq" id="WP_066986791.1">
    <property type="nucleotide sequence ID" value="NZ_LUUI01000150.1"/>
</dbReference>
<protein>
    <submittedName>
        <fullName evidence="2">Uncharacterized protein</fullName>
    </submittedName>
</protein>
<feature type="transmembrane region" description="Helical" evidence="1">
    <location>
        <begin position="7"/>
        <end position="25"/>
    </location>
</feature>
<organism evidence="2 3">
    <name type="scientific">Methylomonas lenta</name>
    <dbReference type="NCBI Taxonomy" id="980561"/>
    <lineage>
        <taxon>Bacteria</taxon>
        <taxon>Pseudomonadati</taxon>
        <taxon>Pseudomonadota</taxon>
        <taxon>Gammaproteobacteria</taxon>
        <taxon>Methylococcales</taxon>
        <taxon>Methylococcaceae</taxon>
        <taxon>Methylomonas</taxon>
    </lineage>
</organism>
<dbReference type="Proteomes" id="UP000078476">
    <property type="component" value="Unassembled WGS sequence"/>
</dbReference>
<keyword evidence="3" id="KW-1185">Reference proteome</keyword>
<sequence>MNFKNKTWTLHILFGMCITLAWGFWFDYSYSQWWVCLALTTWASTLLRQHFNIPDEGEITLCSPMHFNPIQQSREAAQ</sequence>